<keyword evidence="1" id="KW-0472">Membrane</keyword>
<evidence type="ECO:0000313" key="2">
    <source>
        <dbReference type="EMBL" id="DAD88284.1"/>
    </source>
</evidence>
<reference evidence="2" key="1">
    <citation type="journal article" date="2021" name="Proc. Natl. Acad. Sci. U.S.A.">
        <title>A Catalog of Tens of Thousands of Viruses from Human Metagenomes Reveals Hidden Associations with Chronic Diseases.</title>
        <authorList>
            <person name="Tisza M.J."/>
            <person name="Buck C.B."/>
        </authorList>
    </citation>
    <scope>NUCLEOTIDE SEQUENCE</scope>
    <source>
        <strain evidence="2">CtOiG6</strain>
    </source>
</reference>
<keyword evidence="1" id="KW-1133">Transmembrane helix</keyword>
<feature type="transmembrane region" description="Helical" evidence="1">
    <location>
        <begin position="26"/>
        <end position="46"/>
    </location>
</feature>
<keyword evidence="1" id="KW-0812">Transmembrane</keyword>
<proteinExistence type="predicted"/>
<evidence type="ECO:0000256" key="1">
    <source>
        <dbReference type="SAM" id="Phobius"/>
    </source>
</evidence>
<organism evidence="2">
    <name type="scientific">Siphoviridae sp. ctOiG6</name>
    <dbReference type="NCBI Taxonomy" id="2826313"/>
    <lineage>
        <taxon>Viruses</taxon>
        <taxon>Duplodnaviria</taxon>
        <taxon>Heunggongvirae</taxon>
        <taxon>Uroviricota</taxon>
        <taxon>Caudoviricetes</taxon>
    </lineage>
</organism>
<protein>
    <submittedName>
        <fullName evidence="2">Uncharacterized protein</fullName>
    </submittedName>
</protein>
<name>A0A8S5N1H2_9CAUD</name>
<dbReference type="EMBL" id="BK015038">
    <property type="protein sequence ID" value="DAD88284.1"/>
    <property type="molecule type" value="Genomic_DNA"/>
</dbReference>
<accession>A0A8S5N1H2</accession>
<sequence>MNDFWYFHTFSLIKHGFSRRISRCKLFFSNLTHTGFGFLFGVIIHLENYRPTESRNRLLTLKSKLSSDFVRSRGKDKPFY</sequence>